<reference evidence="2 3" key="1">
    <citation type="submission" date="2020-11" db="EMBL/GenBank/DDBJ databases">
        <authorList>
            <person name="Wallbank WR R."/>
            <person name="Pardo Diaz C."/>
            <person name="Kozak K."/>
            <person name="Martin S."/>
            <person name="Jiggins C."/>
            <person name="Moest M."/>
            <person name="Warren A I."/>
            <person name="Generalovic N T."/>
            <person name="Byers J.R.P. K."/>
            <person name="Montejo-Kovacevich G."/>
            <person name="Yen C E."/>
        </authorList>
    </citation>
    <scope>NUCLEOTIDE SEQUENCE [LARGE SCALE GENOMIC DNA]</scope>
</reference>
<dbReference type="AlphaFoldDB" id="A0A7R8YY42"/>
<dbReference type="FunCoup" id="A0A7R8YY42">
    <property type="interactions" value="20"/>
</dbReference>
<evidence type="ECO:0000313" key="2">
    <source>
        <dbReference type="EMBL" id="CAD7088577.1"/>
    </source>
</evidence>
<accession>A0A7R8YY42</accession>
<feature type="compositionally biased region" description="Basic and acidic residues" evidence="1">
    <location>
        <begin position="23"/>
        <end position="33"/>
    </location>
</feature>
<sequence length="134" mass="15157">MSSDSLKRKRDAPDSTSEVINSESDRKRERVDVDESASNLTPNDSKPASDILKEALRKIIELQEEINAFDDAASSDHDEEETLYSQEYPAEALGFAMCAWETLTFLQREGFTQNDPIYRALRERLVGQCQGIPL</sequence>
<dbReference type="Proteomes" id="UP000594454">
    <property type="component" value="Chromosome 4"/>
</dbReference>
<dbReference type="OrthoDB" id="6720387at2759"/>
<proteinExistence type="predicted"/>
<feature type="compositionally biased region" description="Polar residues" evidence="1">
    <location>
        <begin position="36"/>
        <end position="46"/>
    </location>
</feature>
<dbReference type="InParanoid" id="A0A7R8YY42"/>
<evidence type="ECO:0000313" key="3">
    <source>
        <dbReference type="Proteomes" id="UP000594454"/>
    </source>
</evidence>
<gene>
    <name evidence="2" type="ORF">HERILL_LOCUS11187</name>
</gene>
<feature type="region of interest" description="Disordered" evidence="1">
    <location>
        <begin position="1"/>
        <end position="48"/>
    </location>
</feature>
<evidence type="ECO:0000256" key="1">
    <source>
        <dbReference type="SAM" id="MobiDB-lite"/>
    </source>
</evidence>
<keyword evidence="3" id="KW-1185">Reference proteome</keyword>
<name>A0A7R8YY42_HERIL</name>
<organism evidence="2 3">
    <name type="scientific">Hermetia illucens</name>
    <name type="common">Black soldier fly</name>
    <dbReference type="NCBI Taxonomy" id="343691"/>
    <lineage>
        <taxon>Eukaryota</taxon>
        <taxon>Metazoa</taxon>
        <taxon>Ecdysozoa</taxon>
        <taxon>Arthropoda</taxon>
        <taxon>Hexapoda</taxon>
        <taxon>Insecta</taxon>
        <taxon>Pterygota</taxon>
        <taxon>Neoptera</taxon>
        <taxon>Endopterygota</taxon>
        <taxon>Diptera</taxon>
        <taxon>Brachycera</taxon>
        <taxon>Stratiomyomorpha</taxon>
        <taxon>Stratiomyidae</taxon>
        <taxon>Hermetiinae</taxon>
        <taxon>Hermetia</taxon>
    </lineage>
</organism>
<dbReference type="EMBL" id="LR899012">
    <property type="protein sequence ID" value="CAD7088577.1"/>
    <property type="molecule type" value="Genomic_DNA"/>
</dbReference>
<protein>
    <submittedName>
        <fullName evidence="2">Uncharacterized protein</fullName>
    </submittedName>
</protein>